<dbReference type="PANTHER" id="PTHR24180:SF45">
    <property type="entry name" value="POLY [ADP-RIBOSE] POLYMERASE TANKYRASE"/>
    <property type="match status" value="1"/>
</dbReference>
<feature type="repeat" description="ANK" evidence="3">
    <location>
        <begin position="366"/>
        <end position="394"/>
    </location>
</feature>
<feature type="region of interest" description="Disordered" evidence="4">
    <location>
        <begin position="16"/>
        <end position="37"/>
    </location>
</feature>
<feature type="compositionally biased region" description="Basic and acidic residues" evidence="4">
    <location>
        <begin position="16"/>
        <end position="25"/>
    </location>
</feature>
<dbReference type="AlphaFoldDB" id="A0ABD2X8H8"/>
<dbReference type="InterPro" id="IPR051637">
    <property type="entry name" value="Ank_repeat_dom-contain_49"/>
</dbReference>
<keyword evidence="6" id="KW-1185">Reference proteome</keyword>
<sequence length="542" mass="62530">MSDALGTVAGIFELQKTHEQRESQRHGGSGSPDKTHVINRCVRSSVHPRFRACVLKRMREKFHWDVEKERQEFHRRMAYSIRHWKSQLPNLRVIFRDEEIDDLLSDSVSYCGDRNDCRGERFIEFVIRTGYKDEPKVDKGGKPLLRRTTAVHRACARNFCNKANTLRELFKIYNRFDVNYIDEKSGHTHFHVACRAGFEDIVEKFLELGQDPNCVCLVTGDSLLYMAVSQYHKEMTELLLRNGADPNLINMYGMTSLHKICMTRTDDDELAKMLFEISDEKNQIVQVDAKDTYGRTPFQWALLAGNKKVAELLLRKGADPNLADLEGLTPMHIMCQKYYLGDFSEQFFKINYEKNQPLKVNAVDNLGRTPLHYAVTYLLLNTVGMVLDQGADLSSFVFPTESHFDECFEVWRDDNNFKLKLISGALGIVERLEKKGYEMKRSDALTLMAVFAKHGIFEKSVDFDEYCYDVEELVIGAEYIMMKPGLSLYDLIQLRPNEAAKMLTNSDYFAFACSEKLYKLPQGSIAICVLLRKKLKYIKTFG</sequence>
<evidence type="ECO:0000313" key="5">
    <source>
        <dbReference type="EMBL" id="KAL3401445.1"/>
    </source>
</evidence>
<protein>
    <submittedName>
        <fullName evidence="5">Uncharacterized protein</fullName>
    </submittedName>
</protein>
<name>A0ABD2X8H8_9HYME</name>
<feature type="repeat" description="ANK" evidence="3">
    <location>
        <begin position="185"/>
        <end position="213"/>
    </location>
</feature>
<dbReference type="Pfam" id="PF12796">
    <property type="entry name" value="Ank_2"/>
    <property type="match status" value="1"/>
</dbReference>
<comment type="caution">
    <text evidence="5">The sequence shown here is derived from an EMBL/GenBank/DDBJ whole genome shotgun (WGS) entry which is preliminary data.</text>
</comment>
<dbReference type="PANTHER" id="PTHR24180">
    <property type="entry name" value="CYCLIN-DEPENDENT KINASE INHIBITOR 2C-RELATED"/>
    <property type="match status" value="1"/>
</dbReference>
<dbReference type="EMBL" id="JBJJXI010000045">
    <property type="protein sequence ID" value="KAL3401445.1"/>
    <property type="molecule type" value="Genomic_DNA"/>
</dbReference>
<dbReference type="SMART" id="SM00248">
    <property type="entry name" value="ANK"/>
    <property type="match status" value="6"/>
</dbReference>
<evidence type="ECO:0000256" key="3">
    <source>
        <dbReference type="PROSITE-ProRule" id="PRU00023"/>
    </source>
</evidence>
<dbReference type="PROSITE" id="PS50088">
    <property type="entry name" value="ANK_REPEAT"/>
    <property type="match status" value="4"/>
</dbReference>
<dbReference type="Proteomes" id="UP001627154">
    <property type="component" value="Unassembled WGS sequence"/>
</dbReference>
<organism evidence="5 6">
    <name type="scientific">Trichogramma kaykai</name>
    <dbReference type="NCBI Taxonomy" id="54128"/>
    <lineage>
        <taxon>Eukaryota</taxon>
        <taxon>Metazoa</taxon>
        <taxon>Ecdysozoa</taxon>
        <taxon>Arthropoda</taxon>
        <taxon>Hexapoda</taxon>
        <taxon>Insecta</taxon>
        <taxon>Pterygota</taxon>
        <taxon>Neoptera</taxon>
        <taxon>Endopterygota</taxon>
        <taxon>Hymenoptera</taxon>
        <taxon>Apocrita</taxon>
        <taxon>Proctotrupomorpha</taxon>
        <taxon>Chalcidoidea</taxon>
        <taxon>Trichogrammatidae</taxon>
        <taxon>Trichogramma</taxon>
    </lineage>
</organism>
<gene>
    <name evidence="5" type="ORF">TKK_005288</name>
</gene>
<feature type="repeat" description="ANK" evidence="3">
    <location>
        <begin position="293"/>
        <end position="325"/>
    </location>
</feature>
<dbReference type="PROSITE" id="PS50297">
    <property type="entry name" value="ANK_REP_REGION"/>
    <property type="match status" value="4"/>
</dbReference>
<evidence type="ECO:0000256" key="1">
    <source>
        <dbReference type="ARBA" id="ARBA00022737"/>
    </source>
</evidence>
<dbReference type="InterPro" id="IPR002110">
    <property type="entry name" value="Ankyrin_rpt"/>
</dbReference>
<reference evidence="5 6" key="1">
    <citation type="journal article" date="2024" name="bioRxiv">
        <title>A reference genome for Trichogramma kaykai: A tiny desert-dwelling parasitoid wasp with competing sex-ratio distorters.</title>
        <authorList>
            <person name="Culotta J."/>
            <person name="Lindsey A.R."/>
        </authorList>
    </citation>
    <scope>NUCLEOTIDE SEQUENCE [LARGE SCALE GENOMIC DNA]</scope>
    <source>
        <strain evidence="5 6">KSX58</strain>
    </source>
</reference>
<evidence type="ECO:0000256" key="4">
    <source>
        <dbReference type="SAM" id="MobiDB-lite"/>
    </source>
</evidence>
<dbReference type="SUPFAM" id="SSF48403">
    <property type="entry name" value="Ankyrin repeat"/>
    <property type="match status" value="1"/>
</dbReference>
<evidence type="ECO:0000313" key="6">
    <source>
        <dbReference type="Proteomes" id="UP001627154"/>
    </source>
</evidence>
<keyword evidence="2 3" id="KW-0040">ANK repeat</keyword>
<dbReference type="Gene3D" id="1.25.40.20">
    <property type="entry name" value="Ankyrin repeat-containing domain"/>
    <property type="match status" value="1"/>
</dbReference>
<evidence type="ECO:0000256" key="2">
    <source>
        <dbReference type="ARBA" id="ARBA00023043"/>
    </source>
</evidence>
<feature type="repeat" description="ANK" evidence="3">
    <location>
        <begin position="219"/>
        <end position="251"/>
    </location>
</feature>
<accession>A0ABD2X8H8</accession>
<keyword evidence="1" id="KW-0677">Repeat</keyword>
<dbReference type="InterPro" id="IPR036770">
    <property type="entry name" value="Ankyrin_rpt-contain_sf"/>
</dbReference>
<proteinExistence type="predicted"/>